<evidence type="ECO:0000256" key="2">
    <source>
        <dbReference type="ARBA" id="ARBA00005992"/>
    </source>
</evidence>
<dbReference type="OrthoDB" id="9809748at2"/>
<dbReference type="SUPFAM" id="SSF54427">
    <property type="entry name" value="NTF2-like"/>
    <property type="match status" value="1"/>
</dbReference>
<evidence type="ECO:0000313" key="9">
    <source>
        <dbReference type="EMBL" id="EAT99413.1"/>
    </source>
</evidence>
<dbReference type="GO" id="GO:0008360">
    <property type="term" value="P:regulation of cell shape"/>
    <property type="evidence" value="ECO:0007669"/>
    <property type="project" value="UniProtKB-UniRule"/>
</dbReference>
<dbReference type="GO" id="GO:0004180">
    <property type="term" value="F:carboxypeptidase activity"/>
    <property type="evidence" value="ECO:0007669"/>
    <property type="project" value="UniProtKB-ARBA"/>
</dbReference>
<dbReference type="InterPro" id="IPR038063">
    <property type="entry name" value="Transpep_catalytic_dom"/>
</dbReference>
<dbReference type="PANTHER" id="PTHR36699:SF1">
    <property type="entry name" value="L,D-TRANSPEPTIDASE YAFK-RELATED"/>
    <property type="match status" value="1"/>
</dbReference>
<reference evidence="9" key="1">
    <citation type="submission" date="2016-07" db="EMBL/GenBank/DDBJ databases">
        <title>Comparative genomics of the Campylobacter concisus group.</title>
        <authorList>
            <person name="Miller W.G."/>
            <person name="Yee E."/>
            <person name="Chapman M.H."/>
            <person name="Huynh S."/>
            <person name="Bono J.L."/>
            <person name="On S.L.W."/>
            <person name="StLeger J."/>
            <person name="Foster G."/>
            <person name="Parker C.T."/>
        </authorList>
    </citation>
    <scope>NUCLEOTIDE SEQUENCE</scope>
    <source>
        <strain evidence="9">525.92</strain>
    </source>
</reference>
<sequence>MKKIIFPFFILAASLSAQNYEDIYLKSGADAVIKAIEKNILSKEYWAKRLDGKDVKYGYYDNEVLLAVVDKTDKKLEVLSYDNGKLERVFDTGVIVGKSGDKLLEGDLKTPVGVYQLTRRFTPSDPYLGPLAFSLSYPNLLDKLAKRNGGGIWIHGYPLDGQRTDELKTKGCVAMENDILMKFDKVIDHKKTLALIYEDVRPQTNASEIAAIISGLFTWKKTWIENDIDSYLKFYDKDFARYDGMSLENFKSMKKSIFARKESKSIAFSNFLITPYPNLKKDKLFRVSFFEDYASATHKFAGQKTLYVKLYGNDMKIFIEE</sequence>
<dbReference type="EMBL" id="CP000767">
    <property type="protein sequence ID" value="EAT99413.1"/>
    <property type="molecule type" value="Genomic_DNA"/>
</dbReference>
<dbReference type="Proteomes" id="UP000006380">
    <property type="component" value="Chromosome"/>
</dbReference>
<dbReference type="InterPro" id="IPR032710">
    <property type="entry name" value="NTF2-like_dom_sf"/>
</dbReference>
<protein>
    <submittedName>
        <fullName evidence="9">Peptidoglycan LD-carboxypeptidase</fullName>
    </submittedName>
</protein>
<organism evidence="9 10">
    <name type="scientific">Campylobacter curvus (strain 525.92)</name>
    <dbReference type="NCBI Taxonomy" id="360105"/>
    <lineage>
        <taxon>Bacteria</taxon>
        <taxon>Pseudomonadati</taxon>
        <taxon>Campylobacterota</taxon>
        <taxon>Epsilonproteobacteria</taxon>
        <taxon>Campylobacterales</taxon>
        <taxon>Campylobacteraceae</taxon>
        <taxon>Campylobacter</taxon>
    </lineage>
</organism>
<dbReference type="Pfam" id="PF03734">
    <property type="entry name" value="YkuD"/>
    <property type="match status" value="1"/>
</dbReference>
<dbReference type="CDD" id="cd16913">
    <property type="entry name" value="YkuD_like"/>
    <property type="match status" value="1"/>
</dbReference>
<comment type="pathway">
    <text evidence="1 7">Cell wall biogenesis; peptidoglycan biosynthesis.</text>
</comment>
<dbReference type="InterPro" id="IPR056203">
    <property type="entry name" value="Cds6_C"/>
</dbReference>
<dbReference type="Pfam" id="PF24125">
    <property type="entry name" value="Cds6_C"/>
    <property type="match status" value="1"/>
</dbReference>
<keyword evidence="10" id="KW-1185">Reference proteome</keyword>
<keyword evidence="5 7" id="KW-0573">Peptidoglycan synthesis</keyword>
<dbReference type="KEGG" id="ccv:CCV52592_0922"/>
<evidence type="ECO:0000256" key="3">
    <source>
        <dbReference type="ARBA" id="ARBA00022679"/>
    </source>
</evidence>
<dbReference type="RefSeq" id="WP_011992539.1">
    <property type="nucleotide sequence ID" value="NC_009715.2"/>
</dbReference>
<dbReference type="AlphaFoldDB" id="A7GZN0"/>
<feature type="active site" description="Proton donor/acceptor" evidence="7">
    <location>
        <position position="155"/>
    </location>
</feature>
<dbReference type="GO" id="GO:0071555">
    <property type="term" value="P:cell wall organization"/>
    <property type="evidence" value="ECO:0007669"/>
    <property type="project" value="UniProtKB-UniRule"/>
</dbReference>
<feature type="active site" description="Nucleophile" evidence="7">
    <location>
        <position position="172"/>
    </location>
</feature>
<dbReference type="InterPro" id="IPR005490">
    <property type="entry name" value="LD_TPept_cat_dom"/>
</dbReference>
<name>A7GZN0_CAMC5</name>
<evidence type="ECO:0000313" key="10">
    <source>
        <dbReference type="Proteomes" id="UP000006380"/>
    </source>
</evidence>
<feature type="domain" description="L,D-TPase catalytic" evidence="8">
    <location>
        <begin position="65"/>
        <end position="197"/>
    </location>
</feature>
<dbReference type="STRING" id="360105.CCV52592_0922"/>
<keyword evidence="6 7" id="KW-0961">Cell wall biogenesis/degradation</keyword>
<evidence type="ECO:0000256" key="6">
    <source>
        <dbReference type="ARBA" id="ARBA00023316"/>
    </source>
</evidence>
<keyword evidence="4 7" id="KW-0133">Cell shape</keyword>
<dbReference type="GO" id="GO:0016740">
    <property type="term" value="F:transferase activity"/>
    <property type="evidence" value="ECO:0007669"/>
    <property type="project" value="UniProtKB-KW"/>
</dbReference>
<dbReference type="SUPFAM" id="SSF141523">
    <property type="entry name" value="L,D-transpeptidase catalytic domain-like"/>
    <property type="match status" value="1"/>
</dbReference>
<proteinExistence type="inferred from homology"/>
<keyword evidence="3" id="KW-0808">Transferase</keyword>
<evidence type="ECO:0000256" key="4">
    <source>
        <dbReference type="ARBA" id="ARBA00022960"/>
    </source>
</evidence>
<evidence type="ECO:0000256" key="7">
    <source>
        <dbReference type="PROSITE-ProRule" id="PRU01373"/>
    </source>
</evidence>
<dbReference type="PROSITE" id="PS52029">
    <property type="entry name" value="LD_TPASE"/>
    <property type="match status" value="1"/>
</dbReference>
<evidence type="ECO:0000256" key="1">
    <source>
        <dbReference type="ARBA" id="ARBA00004752"/>
    </source>
</evidence>
<gene>
    <name evidence="9" type="primary">pgp2</name>
    <name evidence="9" type="ORF">CCV52592_0922</name>
</gene>
<dbReference type="Gene3D" id="2.40.440.10">
    <property type="entry name" value="L,D-transpeptidase catalytic domain-like"/>
    <property type="match status" value="1"/>
</dbReference>
<dbReference type="GO" id="GO:0009252">
    <property type="term" value="P:peptidoglycan biosynthetic process"/>
    <property type="evidence" value="ECO:0007669"/>
    <property type="project" value="UniProtKB-UniPathway"/>
</dbReference>
<dbReference type="PANTHER" id="PTHR36699">
    <property type="entry name" value="LD-TRANSPEPTIDASE"/>
    <property type="match status" value="1"/>
</dbReference>
<comment type="similarity">
    <text evidence="2">Belongs to the YkuD family.</text>
</comment>
<dbReference type="HOGENOM" id="CLU_064738_0_0_7"/>
<evidence type="ECO:0000256" key="5">
    <source>
        <dbReference type="ARBA" id="ARBA00022984"/>
    </source>
</evidence>
<accession>A7GZN0</accession>
<dbReference type="UniPathway" id="UPA00219"/>
<evidence type="ECO:0000259" key="8">
    <source>
        <dbReference type="PROSITE" id="PS52029"/>
    </source>
</evidence>